<sequence length="142" mass="14615">MPTPLPAPPPPQPALMPALPPPADQPSSGVLFDVARPDSAGRVTARPLLRALGWMPGLALRVDVVHAAVLITPAANGGHVVGSREELPLPAAARHLCGITGGEPVLLAAFCGRDLIVVHPSNTITALLADLHAHIFGALDDR</sequence>
<dbReference type="EMBL" id="LT594324">
    <property type="protein sequence ID" value="SBT46927.1"/>
    <property type="molecule type" value="Genomic_DNA"/>
</dbReference>
<feature type="region of interest" description="Disordered" evidence="1">
    <location>
        <begin position="1"/>
        <end position="29"/>
    </location>
</feature>
<gene>
    <name evidence="2" type="ORF">GA0070621_2755</name>
</gene>
<keyword evidence="3" id="KW-1185">Reference proteome</keyword>
<proteinExistence type="predicted"/>
<evidence type="ECO:0000256" key="1">
    <source>
        <dbReference type="SAM" id="MobiDB-lite"/>
    </source>
</evidence>
<feature type="compositionally biased region" description="Pro residues" evidence="1">
    <location>
        <begin position="1"/>
        <end position="24"/>
    </location>
</feature>
<evidence type="ECO:0000313" key="2">
    <source>
        <dbReference type="EMBL" id="SBT46927.1"/>
    </source>
</evidence>
<dbReference type="Proteomes" id="UP000198765">
    <property type="component" value="Chromosome I"/>
</dbReference>
<evidence type="ECO:0000313" key="3">
    <source>
        <dbReference type="Proteomes" id="UP000198765"/>
    </source>
</evidence>
<protein>
    <submittedName>
        <fullName evidence="2">Uncharacterized protein</fullName>
    </submittedName>
</protein>
<accession>A0A1A8ZSQ5</accession>
<organism evidence="2 3">
    <name type="scientific">Micromonospora narathiwatensis</name>
    <dbReference type="NCBI Taxonomy" id="299146"/>
    <lineage>
        <taxon>Bacteria</taxon>
        <taxon>Bacillati</taxon>
        <taxon>Actinomycetota</taxon>
        <taxon>Actinomycetes</taxon>
        <taxon>Micromonosporales</taxon>
        <taxon>Micromonosporaceae</taxon>
        <taxon>Micromonospora</taxon>
    </lineage>
</organism>
<dbReference type="AlphaFoldDB" id="A0A1A8ZSQ5"/>
<reference evidence="2 3" key="1">
    <citation type="submission" date="2016-06" db="EMBL/GenBank/DDBJ databases">
        <authorList>
            <person name="Kjaerup R.B."/>
            <person name="Dalgaard T.S."/>
            <person name="Juul-Madsen H.R."/>
        </authorList>
    </citation>
    <scope>NUCLEOTIDE SEQUENCE [LARGE SCALE GENOMIC DNA]</scope>
    <source>
        <strain evidence="2 3">DSM 45248</strain>
    </source>
</reference>
<dbReference type="PATRIC" id="fig|299146.4.peg.2856"/>
<name>A0A1A8ZSQ5_9ACTN</name>